<name>L0KXT1_METHD</name>
<organism evidence="2 3">
    <name type="scientific">Methanomethylovorans hollandica (strain DSM 15978 / NBRC 107637 / DMS1)</name>
    <dbReference type="NCBI Taxonomy" id="867904"/>
    <lineage>
        <taxon>Archaea</taxon>
        <taxon>Methanobacteriati</taxon>
        <taxon>Methanobacteriota</taxon>
        <taxon>Stenosarchaea group</taxon>
        <taxon>Methanomicrobia</taxon>
        <taxon>Methanosarcinales</taxon>
        <taxon>Methanosarcinaceae</taxon>
        <taxon>Methanomethylovorans</taxon>
    </lineage>
</organism>
<gene>
    <name evidence="2" type="ordered locus">Metho_1732</name>
</gene>
<dbReference type="Gene3D" id="3.40.50.2000">
    <property type="entry name" value="Glycogen Phosphorylase B"/>
    <property type="match status" value="2"/>
</dbReference>
<dbReference type="CDD" id="cd03786">
    <property type="entry name" value="GTB_UDP-GlcNAc_2-Epimerase"/>
    <property type="match status" value="1"/>
</dbReference>
<protein>
    <submittedName>
        <fullName evidence="2">UDP-N-acetylglucosamine 2-epimerase</fullName>
    </submittedName>
</protein>
<evidence type="ECO:0000313" key="3">
    <source>
        <dbReference type="Proteomes" id="UP000010866"/>
    </source>
</evidence>
<reference evidence="3" key="1">
    <citation type="submission" date="2012-02" db="EMBL/GenBank/DDBJ databases">
        <title>Complete sequence of chromosome of Methanomethylovorans hollandica DSM 15978.</title>
        <authorList>
            <person name="Lucas S."/>
            <person name="Copeland A."/>
            <person name="Lapidus A."/>
            <person name="Glavina del Rio T."/>
            <person name="Dalin E."/>
            <person name="Tice H."/>
            <person name="Bruce D."/>
            <person name="Goodwin L."/>
            <person name="Pitluck S."/>
            <person name="Peters L."/>
            <person name="Mikhailova N."/>
            <person name="Held B."/>
            <person name="Kyrpides N."/>
            <person name="Mavromatis K."/>
            <person name="Ivanova N."/>
            <person name="Brettin T."/>
            <person name="Detter J.C."/>
            <person name="Han C."/>
            <person name="Larimer F."/>
            <person name="Land M."/>
            <person name="Hauser L."/>
            <person name="Markowitz V."/>
            <person name="Cheng J.-F."/>
            <person name="Hugenholtz P."/>
            <person name="Woyke T."/>
            <person name="Wu D."/>
            <person name="Spring S."/>
            <person name="Schroeder M."/>
            <person name="Brambilla E."/>
            <person name="Klenk H.-P."/>
            <person name="Eisen J.A."/>
        </authorList>
    </citation>
    <scope>NUCLEOTIDE SEQUENCE [LARGE SCALE GENOMIC DNA]</scope>
    <source>
        <strain evidence="3">DSM 15978 / NBRC 107637 / DMS1</strain>
    </source>
</reference>
<keyword evidence="3" id="KW-1185">Reference proteome</keyword>
<evidence type="ECO:0000313" key="2">
    <source>
        <dbReference type="EMBL" id="AGB49921.1"/>
    </source>
</evidence>
<dbReference type="InterPro" id="IPR003331">
    <property type="entry name" value="UDP_GlcNAc_Epimerase_2_dom"/>
</dbReference>
<dbReference type="Proteomes" id="UP000010866">
    <property type="component" value="Chromosome"/>
</dbReference>
<dbReference type="GeneID" id="14406245"/>
<evidence type="ECO:0000259" key="1">
    <source>
        <dbReference type="Pfam" id="PF02350"/>
    </source>
</evidence>
<dbReference type="InterPro" id="IPR029767">
    <property type="entry name" value="WecB-like"/>
</dbReference>
<feature type="domain" description="UDP-N-acetylglucosamine 2-epimerase" evidence="1">
    <location>
        <begin position="25"/>
        <end position="351"/>
    </location>
</feature>
<dbReference type="RefSeq" id="WP_015325086.1">
    <property type="nucleotide sequence ID" value="NC_019977.1"/>
</dbReference>
<dbReference type="NCBIfam" id="TIGR00236">
    <property type="entry name" value="wecB"/>
    <property type="match status" value="1"/>
</dbReference>
<sequence length="355" mass="39687">MKIASIVGVRPQFVKASVVSKQLRKEHEEVLIHTGQHYDYKMNNVFFSELNIPEPEYFLGIGSGSHGYQTGEMLKKIEEVLIKEEPDIVLTYGDTNSTLAGALSAAKLHIKNAHVESGLRSFDRSMPEEINRILTDHCSDLLFCPTKNAVDNLKTEGITTNVYLTGDVMADSLLYNKEIAEERSTILSDLDLNSKEYAVATIHRASNTDNRENLTNIVDAFSQLDETIVFPVHPRTQKLLKEYGLYESLSSSVKLVEPLGFLDFIKLMAHSKMILTDSGGIQKEAYILKIPCITLRENSEWVETIEDGWNVLVGTDKEKIFQAVNSFHPSLKLHKDRFGNGDAAEKIAAIIGGLQ</sequence>
<dbReference type="SUPFAM" id="SSF53756">
    <property type="entry name" value="UDP-Glycosyltransferase/glycogen phosphorylase"/>
    <property type="match status" value="1"/>
</dbReference>
<dbReference type="PANTHER" id="PTHR43174:SF1">
    <property type="entry name" value="UDP-N-ACETYLGLUCOSAMINE 2-EPIMERASE"/>
    <property type="match status" value="1"/>
</dbReference>
<dbReference type="PANTHER" id="PTHR43174">
    <property type="entry name" value="UDP-N-ACETYLGLUCOSAMINE 2-EPIMERASE"/>
    <property type="match status" value="1"/>
</dbReference>
<dbReference type="AlphaFoldDB" id="L0KXT1"/>
<dbReference type="OrthoDB" id="7018at2157"/>
<dbReference type="HOGENOM" id="CLU_041674_0_1_2"/>
<dbReference type="KEGG" id="mhz:Metho_1732"/>
<proteinExistence type="predicted"/>
<dbReference type="Pfam" id="PF02350">
    <property type="entry name" value="Epimerase_2"/>
    <property type="match status" value="1"/>
</dbReference>
<dbReference type="EMBL" id="CP003362">
    <property type="protein sequence ID" value="AGB49921.1"/>
    <property type="molecule type" value="Genomic_DNA"/>
</dbReference>
<accession>L0KXT1</accession>
<dbReference type="STRING" id="867904.Metho_1732"/>